<dbReference type="PANTHER" id="PTHR43312:SF1">
    <property type="entry name" value="NADP-DEPENDENT OXIDOREDUCTASE DOMAIN-CONTAINING PROTEIN"/>
    <property type="match status" value="1"/>
</dbReference>
<organism evidence="2 3">
    <name type="scientific">Pseudomonas syringae</name>
    <dbReference type="NCBI Taxonomy" id="317"/>
    <lineage>
        <taxon>Bacteria</taxon>
        <taxon>Pseudomonadati</taxon>
        <taxon>Pseudomonadota</taxon>
        <taxon>Gammaproteobacteria</taxon>
        <taxon>Pseudomonadales</taxon>
        <taxon>Pseudomonadaceae</taxon>
        <taxon>Pseudomonas</taxon>
    </lineage>
</organism>
<dbReference type="Pfam" id="PF00248">
    <property type="entry name" value="Aldo_ket_red"/>
    <property type="match status" value="1"/>
</dbReference>
<evidence type="ECO:0000313" key="3">
    <source>
        <dbReference type="Proteomes" id="UP000028643"/>
    </source>
</evidence>
<dbReference type="InterPro" id="IPR020471">
    <property type="entry name" value="AKR"/>
</dbReference>
<dbReference type="CDD" id="cd19095">
    <property type="entry name" value="AKR_PA4992-like"/>
    <property type="match status" value="1"/>
</dbReference>
<evidence type="ECO:0000313" key="2">
    <source>
        <dbReference type="EMBL" id="KFE51631.1"/>
    </source>
</evidence>
<dbReference type="EMBL" id="JPQT01000102">
    <property type="protein sequence ID" value="KFE51631.1"/>
    <property type="molecule type" value="Genomic_DNA"/>
</dbReference>
<feature type="domain" description="NADP-dependent oxidoreductase" evidence="1">
    <location>
        <begin position="22"/>
        <end position="219"/>
    </location>
</feature>
<dbReference type="PRINTS" id="PR00069">
    <property type="entry name" value="ALDKETRDTASE"/>
</dbReference>
<dbReference type="PATRIC" id="fig|317.174.peg.2397"/>
<dbReference type="InterPro" id="IPR036812">
    <property type="entry name" value="NAD(P)_OxRdtase_dom_sf"/>
</dbReference>
<evidence type="ECO:0000259" key="1">
    <source>
        <dbReference type="Pfam" id="PF00248"/>
    </source>
</evidence>
<name>A0A085V868_PSESX</name>
<dbReference type="PANTHER" id="PTHR43312">
    <property type="entry name" value="D-THREO-ALDOSE 1-DEHYDROGENASE"/>
    <property type="match status" value="1"/>
</dbReference>
<dbReference type="AlphaFoldDB" id="A0A085V868"/>
<comment type="caution">
    <text evidence="2">The sequence shown here is derived from an EMBL/GenBank/DDBJ whole genome shotgun (WGS) entry which is preliminary data.</text>
</comment>
<dbReference type="InterPro" id="IPR053135">
    <property type="entry name" value="AKR2_Oxidoreductase"/>
</dbReference>
<dbReference type="GO" id="GO:0016491">
    <property type="term" value="F:oxidoreductase activity"/>
    <property type="evidence" value="ECO:0007669"/>
    <property type="project" value="InterPro"/>
</dbReference>
<sequence length="271" mass="29131">MTVKTLHDLHRPLGTTGLIVSPLGLGTVKLGRDQGVKYPNGFKIPDDQHAQMLLKMARDMGINLIDTAPAYGTSEERLGPLLRGQRQDWVIVSKVGEEFEAGESSHDFSPEHTRKSVERSLKRLETDFIDLVLVHSDGNDLAVLNDSGVYQALADLKREGKIRGFGFSGKTVEGGLLALREGDCAMVTYNLNEQGEKPVLDYAAAHGKGILIKKALASGHVCLSPGVDSVQASFQLLFAHPAVASAIVGTIDPLHLAHNVATAAAVIRRQA</sequence>
<accession>A0A085V868</accession>
<dbReference type="InterPro" id="IPR023210">
    <property type="entry name" value="NADP_OxRdtase_dom"/>
</dbReference>
<dbReference type="SUPFAM" id="SSF51430">
    <property type="entry name" value="NAD(P)-linked oxidoreductase"/>
    <property type="match status" value="1"/>
</dbReference>
<reference evidence="2 3" key="1">
    <citation type="submission" date="2014-07" db="EMBL/GenBank/DDBJ databases">
        <title>Draft Genome Sequences of Environmental Pseudomonas syringae strains.</title>
        <authorList>
            <person name="Baltrus D.A."/>
            <person name="Berge O."/>
            <person name="Morris C."/>
        </authorList>
    </citation>
    <scope>NUCLEOTIDE SEQUENCE [LARGE SCALE GENOMIC DNA]</scope>
    <source>
        <strain evidence="2 3">CEB003</strain>
    </source>
</reference>
<dbReference type="Gene3D" id="3.20.20.100">
    <property type="entry name" value="NADP-dependent oxidoreductase domain"/>
    <property type="match status" value="1"/>
</dbReference>
<dbReference type="Proteomes" id="UP000028643">
    <property type="component" value="Unassembled WGS sequence"/>
</dbReference>
<proteinExistence type="predicted"/>
<gene>
    <name evidence="2" type="ORF">IV02_11660</name>
</gene>
<protein>
    <submittedName>
        <fullName evidence="2">Aldo/keto reductase</fullName>
    </submittedName>
</protein>
<dbReference type="RefSeq" id="WP_047574907.1">
    <property type="nucleotide sequence ID" value="NZ_JPQT01000102.1"/>
</dbReference>